<accession>A0A401RMK8</accession>
<protein>
    <submittedName>
        <fullName evidence="2">Uncharacterized protein</fullName>
    </submittedName>
</protein>
<name>A0A401RMK8_CHIPU</name>
<proteinExistence type="predicted"/>
<sequence>MNSRKGQSKRKRPQQDRAKRDRKAGSNTGAKIRQAACRALSRATQQLYKTNWRQLTREIMGAPTSSTCPLSKEELETCFHEKLSVPNQKSNINKYASYTGKVDDGSLMKSIEIEEVEAAIKQIDECSAAGPDGLKLQDIRTIHEQEETHLPHLFSLWLKSSTIPDSLSARIRTA</sequence>
<evidence type="ECO:0000256" key="1">
    <source>
        <dbReference type="SAM" id="MobiDB-lite"/>
    </source>
</evidence>
<dbReference type="Proteomes" id="UP000287033">
    <property type="component" value="Unassembled WGS sequence"/>
</dbReference>
<evidence type="ECO:0000313" key="3">
    <source>
        <dbReference type="Proteomes" id="UP000287033"/>
    </source>
</evidence>
<keyword evidence="3" id="KW-1185">Reference proteome</keyword>
<organism evidence="2 3">
    <name type="scientific">Chiloscyllium punctatum</name>
    <name type="common">Brownbanded bambooshark</name>
    <name type="synonym">Hemiscyllium punctatum</name>
    <dbReference type="NCBI Taxonomy" id="137246"/>
    <lineage>
        <taxon>Eukaryota</taxon>
        <taxon>Metazoa</taxon>
        <taxon>Chordata</taxon>
        <taxon>Craniata</taxon>
        <taxon>Vertebrata</taxon>
        <taxon>Chondrichthyes</taxon>
        <taxon>Elasmobranchii</taxon>
        <taxon>Galeomorphii</taxon>
        <taxon>Galeoidea</taxon>
        <taxon>Orectolobiformes</taxon>
        <taxon>Hemiscylliidae</taxon>
        <taxon>Chiloscyllium</taxon>
    </lineage>
</organism>
<evidence type="ECO:0000313" key="2">
    <source>
        <dbReference type="EMBL" id="GCC19336.1"/>
    </source>
</evidence>
<feature type="compositionally biased region" description="Basic residues" evidence="1">
    <location>
        <begin position="1"/>
        <end position="12"/>
    </location>
</feature>
<dbReference type="EMBL" id="BEZZ01001543">
    <property type="protein sequence ID" value="GCC19336.1"/>
    <property type="molecule type" value="Genomic_DNA"/>
</dbReference>
<gene>
    <name evidence="2" type="ORF">chiPu_0018328</name>
</gene>
<feature type="region of interest" description="Disordered" evidence="1">
    <location>
        <begin position="1"/>
        <end position="32"/>
    </location>
</feature>
<dbReference type="AlphaFoldDB" id="A0A401RMK8"/>
<reference evidence="2 3" key="1">
    <citation type="journal article" date="2018" name="Nat. Ecol. Evol.">
        <title>Shark genomes provide insights into elasmobranch evolution and the origin of vertebrates.</title>
        <authorList>
            <person name="Hara Y"/>
            <person name="Yamaguchi K"/>
            <person name="Onimaru K"/>
            <person name="Kadota M"/>
            <person name="Koyanagi M"/>
            <person name="Keeley SD"/>
            <person name="Tatsumi K"/>
            <person name="Tanaka K"/>
            <person name="Motone F"/>
            <person name="Kageyama Y"/>
            <person name="Nozu R"/>
            <person name="Adachi N"/>
            <person name="Nishimura O"/>
            <person name="Nakagawa R"/>
            <person name="Tanegashima C"/>
            <person name="Kiyatake I"/>
            <person name="Matsumoto R"/>
            <person name="Murakumo K"/>
            <person name="Nishida K"/>
            <person name="Terakita A"/>
            <person name="Kuratani S"/>
            <person name="Sato K"/>
            <person name="Hyodo S Kuraku.S."/>
        </authorList>
    </citation>
    <scope>NUCLEOTIDE SEQUENCE [LARGE SCALE GENOMIC DNA]</scope>
</reference>
<comment type="caution">
    <text evidence="2">The sequence shown here is derived from an EMBL/GenBank/DDBJ whole genome shotgun (WGS) entry which is preliminary data.</text>
</comment>